<comment type="caution">
    <text evidence="1">The sequence shown here is derived from an EMBL/GenBank/DDBJ whole genome shotgun (WGS) entry which is preliminary data.</text>
</comment>
<keyword evidence="1" id="KW-0808">Transferase</keyword>
<dbReference type="AlphaFoldDB" id="A0A431U5A3"/>
<reference evidence="1 2" key="1">
    <citation type="submission" date="2018-12" db="EMBL/GenBank/DDBJ databases">
        <title>Hymenobacter gummosus sp. nov., isolated from a spring.</title>
        <authorList>
            <person name="Nie L."/>
        </authorList>
    </citation>
    <scope>NUCLEOTIDE SEQUENCE [LARGE SCALE GENOMIC DNA]</scope>
    <source>
        <strain evidence="1 2">KCTC 52166</strain>
    </source>
</reference>
<accession>A0A431U5A3</accession>
<dbReference type="PANTHER" id="PTHR43591:SF24">
    <property type="entry name" value="2-METHOXY-6-POLYPRENYL-1,4-BENZOQUINOL METHYLASE, MITOCHONDRIAL"/>
    <property type="match status" value="1"/>
</dbReference>
<dbReference type="SUPFAM" id="SSF53335">
    <property type="entry name" value="S-adenosyl-L-methionine-dependent methyltransferases"/>
    <property type="match status" value="1"/>
</dbReference>
<organism evidence="1 2">
    <name type="scientific">Hymenobacter gummosus</name>
    <dbReference type="NCBI Taxonomy" id="1776032"/>
    <lineage>
        <taxon>Bacteria</taxon>
        <taxon>Pseudomonadati</taxon>
        <taxon>Bacteroidota</taxon>
        <taxon>Cytophagia</taxon>
        <taxon>Cytophagales</taxon>
        <taxon>Hymenobacteraceae</taxon>
        <taxon>Hymenobacter</taxon>
    </lineage>
</organism>
<dbReference type="EMBL" id="RXOF01000003">
    <property type="protein sequence ID" value="RTQ51484.1"/>
    <property type="molecule type" value="Genomic_DNA"/>
</dbReference>
<evidence type="ECO:0000313" key="1">
    <source>
        <dbReference type="EMBL" id="RTQ51484.1"/>
    </source>
</evidence>
<dbReference type="GO" id="GO:0008168">
    <property type="term" value="F:methyltransferase activity"/>
    <property type="evidence" value="ECO:0007669"/>
    <property type="project" value="UniProtKB-KW"/>
</dbReference>
<dbReference type="Pfam" id="PF01209">
    <property type="entry name" value="Ubie_methyltran"/>
    <property type="match status" value="1"/>
</dbReference>
<protein>
    <submittedName>
        <fullName evidence="1">Methyltransferase domain-containing protein</fullName>
    </submittedName>
</protein>
<dbReference type="GO" id="GO:0032259">
    <property type="term" value="P:methylation"/>
    <property type="evidence" value="ECO:0007669"/>
    <property type="project" value="UniProtKB-KW"/>
</dbReference>
<dbReference type="RefSeq" id="WP_126692376.1">
    <property type="nucleotide sequence ID" value="NZ_RXOF01000003.1"/>
</dbReference>
<dbReference type="Proteomes" id="UP000282184">
    <property type="component" value="Unassembled WGS sequence"/>
</dbReference>
<name>A0A431U5A3_9BACT</name>
<dbReference type="Gene3D" id="3.40.50.150">
    <property type="entry name" value="Vaccinia Virus protein VP39"/>
    <property type="match status" value="1"/>
</dbReference>
<dbReference type="InterPro" id="IPR029063">
    <property type="entry name" value="SAM-dependent_MTases_sf"/>
</dbReference>
<sequence>MSSRVLGRPRAARRRSAADVRPTAALFEPGFVRHLFNQLADSYSWHQWMSLGLTNYWRQQAAALLPALPPTATVVDLMSGSGEMWPALRRRLGAQTQLHAVDFAPAMLAGAARRLDADARHARTELHLADALRCPLPGGAADAVVCGYGLKTLDSSRYAALAAEARRLLRPGGTVLLLELTLPAQGWRRAAFWRYLQLVLPLVAWLSRGRAALHRYLPFYAHAFPDLDAVADALRAAGFGHLRRVPLLLGCATALTGVRAR</sequence>
<gene>
    <name evidence="1" type="ORF">EJV47_06700</name>
</gene>
<proteinExistence type="predicted"/>
<keyword evidence="2" id="KW-1185">Reference proteome</keyword>
<keyword evidence="1" id="KW-0489">Methyltransferase</keyword>
<dbReference type="OrthoDB" id="9770553at2"/>
<dbReference type="PANTHER" id="PTHR43591">
    <property type="entry name" value="METHYLTRANSFERASE"/>
    <property type="match status" value="1"/>
</dbReference>
<evidence type="ECO:0000313" key="2">
    <source>
        <dbReference type="Proteomes" id="UP000282184"/>
    </source>
</evidence>